<feature type="domain" description="Alpha-L-rhamnosidase C-terminal" evidence="8">
    <location>
        <begin position="662"/>
        <end position="727"/>
    </location>
</feature>
<feature type="domain" description="Bacterial alpha-L-rhamnosidase N-terminal" evidence="6">
    <location>
        <begin position="42"/>
        <end position="206"/>
    </location>
</feature>
<dbReference type="InterPro" id="IPR008902">
    <property type="entry name" value="Rhamnosid_concanavalin"/>
</dbReference>
<evidence type="ECO:0000313" key="9">
    <source>
        <dbReference type="EMBL" id="MBP2415358.1"/>
    </source>
</evidence>
<dbReference type="Proteomes" id="UP000758168">
    <property type="component" value="Unassembled WGS sequence"/>
</dbReference>
<feature type="domain" description="Alpha-L-rhamnosidase six-hairpin glycosidase" evidence="7">
    <location>
        <begin position="323"/>
        <end position="660"/>
    </location>
</feature>
<dbReference type="PANTHER" id="PTHR33307">
    <property type="entry name" value="ALPHA-RHAMNOSIDASE (EUROFUNG)"/>
    <property type="match status" value="1"/>
</dbReference>
<dbReference type="Gene3D" id="2.60.120.260">
    <property type="entry name" value="Galactose-binding domain-like"/>
    <property type="match status" value="2"/>
</dbReference>
<dbReference type="PANTHER" id="PTHR33307:SF6">
    <property type="entry name" value="ALPHA-RHAMNOSIDASE (EUROFUNG)-RELATED"/>
    <property type="match status" value="1"/>
</dbReference>
<dbReference type="Pfam" id="PF17390">
    <property type="entry name" value="Bac_rhamnosid_C"/>
    <property type="match status" value="1"/>
</dbReference>
<evidence type="ECO:0000259" key="5">
    <source>
        <dbReference type="Pfam" id="PF05592"/>
    </source>
</evidence>
<feature type="region of interest" description="Disordered" evidence="4">
    <location>
        <begin position="740"/>
        <end position="785"/>
    </location>
</feature>
<gene>
    <name evidence="9" type="ORF">JOF54_000280</name>
</gene>
<accession>A0ABS4Z2U3</accession>
<reference evidence="9 10" key="1">
    <citation type="submission" date="2021-03" db="EMBL/GenBank/DDBJ databases">
        <title>Sequencing the genomes of 1000 actinobacteria strains.</title>
        <authorList>
            <person name="Klenk H.-P."/>
        </authorList>
    </citation>
    <scope>NUCLEOTIDE SEQUENCE [LARGE SCALE GENOMIC DNA]</scope>
    <source>
        <strain evidence="9 10">DSM 12936</strain>
    </source>
</reference>
<dbReference type="Pfam" id="PF08531">
    <property type="entry name" value="Bac_rhamnosid_N"/>
    <property type="match status" value="1"/>
</dbReference>
<dbReference type="InterPro" id="IPR035396">
    <property type="entry name" value="Bac_rhamnosid6H"/>
</dbReference>
<organism evidence="9 10">
    <name type="scientific">Microlunatus capsulatus</name>
    <dbReference type="NCBI Taxonomy" id="99117"/>
    <lineage>
        <taxon>Bacteria</taxon>
        <taxon>Bacillati</taxon>
        <taxon>Actinomycetota</taxon>
        <taxon>Actinomycetes</taxon>
        <taxon>Propionibacteriales</taxon>
        <taxon>Propionibacteriaceae</taxon>
        <taxon>Microlunatus</taxon>
    </lineage>
</organism>
<protein>
    <recommendedName>
        <fullName evidence="2">alpha-L-rhamnosidase</fullName>
        <ecNumber evidence="2">3.2.1.40</ecNumber>
    </recommendedName>
</protein>
<dbReference type="Pfam" id="PF17389">
    <property type="entry name" value="Bac_rhamnosid6H"/>
    <property type="match status" value="1"/>
</dbReference>
<evidence type="ECO:0000259" key="8">
    <source>
        <dbReference type="Pfam" id="PF17390"/>
    </source>
</evidence>
<dbReference type="InterPro" id="IPR035398">
    <property type="entry name" value="Bac_rhamnosid_C"/>
</dbReference>
<evidence type="ECO:0000256" key="3">
    <source>
        <dbReference type="ARBA" id="ARBA00022801"/>
    </source>
</evidence>
<dbReference type="GO" id="GO:0030596">
    <property type="term" value="F:alpha-L-rhamnosidase activity"/>
    <property type="evidence" value="ECO:0007669"/>
    <property type="project" value="UniProtKB-EC"/>
</dbReference>
<dbReference type="Gene3D" id="2.60.420.10">
    <property type="entry name" value="Maltose phosphorylase, domain 3"/>
    <property type="match status" value="1"/>
</dbReference>
<keyword evidence="10" id="KW-1185">Reference proteome</keyword>
<comment type="caution">
    <text evidence="9">The sequence shown here is derived from an EMBL/GenBank/DDBJ whole genome shotgun (WGS) entry which is preliminary data.</text>
</comment>
<evidence type="ECO:0000313" key="10">
    <source>
        <dbReference type="Proteomes" id="UP000758168"/>
    </source>
</evidence>
<evidence type="ECO:0000259" key="6">
    <source>
        <dbReference type="Pfam" id="PF08531"/>
    </source>
</evidence>
<dbReference type="InterPro" id="IPR008928">
    <property type="entry name" value="6-hairpin_glycosidase_sf"/>
</dbReference>
<dbReference type="Gene3D" id="1.50.10.10">
    <property type="match status" value="1"/>
</dbReference>
<keyword evidence="3 9" id="KW-0378">Hydrolase</keyword>
<evidence type="ECO:0000256" key="4">
    <source>
        <dbReference type="SAM" id="MobiDB-lite"/>
    </source>
</evidence>
<dbReference type="Pfam" id="PF05592">
    <property type="entry name" value="Bac_rhamnosid"/>
    <property type="match status" value="1"/>
</dbReference>
<evidence type="ECO:0000256" key="1">
    <source>
        <dbReference type="ARBA" id="ARBA00001445"/>
    </source>
</evidence>
<dbReference type="SUPFAM" id="SSF48208">
    <property type="entry name" value="Six-hairpin glycosidases"/>
    <property type="match status" value="1"/>
</dbReference>
<feature type="compositionally biased region" description="Low complexity" evidence="4">
    <location>
        <begin position="768"/>
        <end position="778"/>
    </location>
</feature>
<comment type="catalytic activity">
    <reaction evidence="1">
        <text>Hydrolysis of terminal non-reducing alpha-L-rhamnose residues in alpha-L-rhamnosides.</text>
        <dbReference type="EC" id="3.2.1.40"/>
    </reaction>
</comment>
<dbReference type="InterPro" id="IPR012341">
    <property type="entry name" value="6hp_glycosidase-like_sf"/>
</dbReference>
<feature type="domain" description="Alpha-L-rhamnosidase concanavalin-like" evidence="5">
    <location>
        <begin position="222"/>
        <end position="307"/>
    </location>
</feature>
<evidence type="ECO:0000256" key="2">
    <source>
        <dbReference type="ARBA" id="ARBA00012652"/>
    </source>
</evidence>
<proteinExistence type="predicted"/>
<evidence type="ECO:0000259" key="7">
    <source>
        <dbReference type="Pfam" id="PF17389"/>
    </source>
</evidence>
<dbReference type="InterPro" id="IPR013737">
    <property type="entry name" value="Bac_rhamnosid_N"/>
</dbReference>
<dbReference type="InterPro" id="IPR016007">
    <property type="entry name" value="Alpha_rhamnosid"/>
</dbReference>
<keyword evidence="9" id="KW-0326">Glycosidase</keyword>
<sequence length="785" mass="84426">MTAAPGSRVRWQGHWITSGDDGPVAPLLRRELTVPAGTVAGLLHVAGLGLHRTTLDGVPVSDARLESGISAYDRRIAHSSYPVALEPGPAVLGVELGRGFYAMTTPNVWGWHEAPWRGLRMALVQLELLGADGEQLGVVVSDDAWRWAPGGTRFDSLYEGETFDARREPTGWDRPGFDASGWSPVHRGTPPAGLLVPRSHEPVRVTASHPVVAWSGGGEAPLVADFGRQLAGWVKVSAPDLDAGRRITLRLGERADAGGVLLENPHVHSERLDVHEFVVAEGGGSWEPRFTWTGFRYAEVSGVEHPDQLELLAQHAHTDVATASTFSCDDEVLTWIDTAMRATVVNNLHHLPTDTPVYEKNGWTGDAQVALEAMLHQLDLQHLLVKWLDDLADGQAEDGQLPVMAPTPGWGYIEAPEWTTLYPYLLERLDSWYGLPAVVERHREPLLRYLRRELARVDPSGLVVGVLGDYLAPGTEGTPPEDDLRIAASCYLVRGLRAGAALLERHGAGDGTGGEAAELRAAADALAAAVNQAFLDPVAGCYRSEREPRYRQASNILPVAFGITPPGHVDAVVGRLVEELEARGLRHDTGCLGLSELFGVLTRAGRADVALAVATGTDAPSWGAWKEAGETTMLEMWGPVERSRNHYFMGAMARWLYEDVAGVRMSAPQWREFVVAPALTGSGLGHAAYHRQGPRGRLGAAWRRTGAAVEVTVTVPPGSTAHVHLPGVAPFAAGPGEWTHHVDVPAPVRTRPGGGSPDHRHRPRCDDGAAATGPATTTRTEESAS</sequence>
<name>A0ABS4Z2U3_9ACTN</name>
<dbReference type="EMBL" id="JAGIOB010000001">
    <property type="protein sequence ID" value="MBP2415358.1"/>
    <property type="molecule type" value="Genomic_DNA"/>
</dbReference>
<dbReference type="RefSeq" id="WP_210052314.1">
    <property type="nucleotide sequence ID" value="NZ_BAAAMH010000036.1"/>
</dbReference>
<dbReference type="EC" id="3.2.1.40" evidence="2"/>